<dbReference type="InterPro" id="IPR000537">
    <property type="entry name" value="UbiA_prenyltransferase"/>
</dbReference>
<evidence type="ECO:0000256" key="8">
    <source>
        <dbReference type="ARBA" id="ARBA00023136"/>
    </source>
</evidence>
<dbReference type="EMBL" id="UOEM01000099">
    <property type="protein sequence ID" value="VAW16778.1"/>
    <property type="molecule type" value="Genomic_DNA"/>
</dbReference>
<evidence type="ECO:0000256" key="11">
    <source>
        <dbReference type="SAM" id="Phobius"/>
    </source>
</evidence>
<comment type="subcellular location">
    <subcellularLocation>
        <location evidence="1">Cell membrane</location>
        <topology evidence="1">Multi-pass membrane protein</topology>
    </subcellularLocation>
</comment>
<evidence type="ECO:0000256" key="4">
    <source>
        <dbReference type="ARBA" id="ARBA00022679"/>
    </source>
</evidence>
<sequence>MAFQSDIVVGQPAGAEPARIAPVQTMAGVGDYFALMKPRVMSLVVFTGLVGLVVAPASIHPVTAFAALLCIAVGAGAAGALNMWYDADIDALMRRTASRPVPAGRVSPGEALGFGSTMAVGSVLIMGVLVNWTAAALLALTIGFYLFVYTIWLKRRTPQNIVIGGASGAFPPMIGWAAATGGVDPGSVALFAIIFMWTPPHFWSLALYRAGDYERAGVPMLPVVAGGDETRRQIFIYSVLLVGVAFAPAVLGIAGVLYMAVAALMGAGFVFGAWKVFRIRAGQAADRQAKAFFRFSIFYLFALFAALLVESIAADLAPYLGVTL</sequence>
<dbReference type="HAMAP" id="MF_00154">
    <property type="entry name" value="CyoE_CtaB"/>
    <property type="match status" value="1"/>
</dbReference>
<evidence type="ECO:0000313" key="12">
    <source>
        <dbReference type="EMBL" id="VAW16778.1"/>
    </source>
</evidence>
<keyword evidence="3" id="KW-1003">Cell membrane</keyword>
<comment type="pathway">
    <text evidence="2">Porphyrin-containing compound metabolism; heme O biosynthesis; heme O from protoheme: step 1/1.</text>
</comment>
<protein>
    <recommendedName>
        <fullName evidence="9">Protoheme IX farnesyltransferase</fullName>
    </recommendedName>
    <alternativeName>
        <fullName evidence="10">Heme B farnesyltransferase</fullName>
    </alternativeName>
</protein>
<feature type="transmembrane region" description="Helical" evidence="11">
    <location>
        <begin position="65"/>
        <end position="85"/>
    </location>
</feature>
<dbReference type="CDD" id="cd13957">
    <property type="entry name" value="PT_UbiA_Cox10"/>
    <property type="match status" value="1"/>
</dbReference>
<feature type="transmembrane region" description="Helical" evidence="11">
    <location>
        <begin position="234"/>
        <end position="251"/>
    </location>
</feature>
<gene>
    <name evidence="12" type="ORF">MNBD_ALPHA09-1824</name>
</gene>
<feature type="transmembrane region" description="Helical" evidence="11">
    <location>
        <begin position="297"/>
        <end position="320"/>
    </location>
</feature>
<keyword evidence="7" id="KW-0350">Heme biosynthesis</keyword>
<organism evidence="12">
    <name type="scientific">hydrothermal vent metagenome</name>
    <dbReference type="NCBI Taxonomy" id="652676"/>
    <lineage>
        <taxon>unclassified sequences</taxon>
        <taxon>metagenomes</taxon>
        <taxon>ecological metagenomes</taxon>
    </lineage>
</organism>
<proteinExistence type="inferred from homology"/>
<keyword evidence="6 11" id="KW-1133">Transmembrane helix</keyword>
<reference evidence="12" key="1">
    <citation type="submission" date="2018-06" db="EMBL/GenBank/DDBJ databases">
        <authorList>
            <person name="Zhirakovskaya E."/>
        </authorList>
    </citation>
    <scope>NUCLEOTIDE SEQUENCE</scope>
</reference>
<dbReference type="InterPro" id="IPR030470">
    <property type="entry name" value="UbiA_prenylTrfase_CS"/>
</dbReference>
<feature type="transmembrane region" description="Helical" evidence="11">
    <location>
        <begin position="257"/>
        <end position="277"/>
    </location>
</feature>
<dbReference type="PANTHER" id="PTHR43448">
    <property type="entry name" value="PROTOHEME IX FARNESYLTRANSFERASE, MITOCHONDRIAL"/>
    <property type="match status" value="1"/>
</dbReference>
<feature type="transmembrane region" description="Helical" evidence="11">
    <location>
        <begin position="106"/>
        <end position="126"/>
    </location>
</feature>
<feature type="transmembrane region" description="Helical" evidence="11">
    <location>
        <begin position="40"/>
        <end position="59"/>
    </location>
</feature>
<dbReference type="InterPro" id="IPR044878">
    <property type="entry name" value="UbiA_sf"/>
</dbReference>
<dbReference type="AlphaFoldDB" id="A0A3B0TFS7"/>
<evidence type="ECO:0000256" key="9">
    <source>
        <dbReference type="ARBA" id="ARBA00040810"/>
    </source>
</evidence>
<dbReference type="PANTHER" id="PTHR43448:SF7">
    <property type="entry name" value="4-HYDROXYBENZOATE SOLANESYLTRANSFERASE"/>
    <property type="match status" value="1"/>
</dbReference>
<keyword evidence="8 11" id="KW-0472">Membrane</keyword>
<dbReference type="InterPro" id="IPR006369">
    <property type="entry name" value="Protohaem_IX_farnesylTrfase"/>
</dbReference>
<feature type="transmembrane region" description="Helical" evidence="11">
    <location>
        <begin position="132"/>
        <end position="153"/>
    </location>
</feature>
<dbReference type="NCBIfam" id="NF003349">
    <property type="entry name" value="PRK04375.1-2"/>
    <property type="match status" value="1"/>
</dbReference>
<keyword evidence="4 12" id="KW-0808">Transferase</keyword>
<dbReference type="GO" id="GO:0006783">
    <property type="term" value="P:heme biosynthetic process"/>
    <property type="evidence" value="ECO:0007669"/>
    <property type="project" value="UniProtKB-KW"/>
</dbReference>
<evidence type="ECO:0000256" key="7">
    <source>
        <dbReference type="ARBA" id="ARBA00023133"/>
    </source>
</evidence>
<name>A0A3B0TFS7_9ZZZZ</name>
<dbReference type="GO" id="GO:0008495">
    <property type="term" value="F:protoheme IX farnesyltransferase activity"/>
    <property type="evidence" value="ECO:0007669"/>
    <property type="project" value="InterPro"/>
</dbReference>
<evidence type="ECO:0000256" key="5">
    <source>
        <dbReference type="ARBA" id="ARBA00022692"/>
    </source>
</evidence>
<evidence type="ECO:0000256" key="1">
    <source>
        <dbReference type="ARBA" id="ARBA00004651"/>
    </source>
</evidence>
<dbReference type="Gene3D" id="1.10.357.140">
    <property type="entry name" value="UbiA prenyltransferase"/>
    <property type="match status" value="1"/>
</dbReference>
<feature type="transmembrane region" description="Helical" evidence="11">
    <location>
        <begin position="185"/>
        <end position="208"/>
    </location>
</feature>
<dbReference type="Pfam" id="PF01040">
    <property type="entry name" value="UbiA"/>
    <property type="match status" value="1"/>
</dbReference>
<evidence type="ECO:0000256" key="2">
    <source>
        <dbReference type="ARBA" id="ARBA00004919"/>
    </source>
</evidence>
<evidence type="ECO:0000256" key="3">
    <source>
        <dbReference type="ARBA" id="ARBA00022475"/>
    </source>
</evidence>
<dbReference type="NCBIfam" id="TIGR01473">
    <property type="entry name" value="cyoE_ctaB"/>
    <property type="match status" value="1"/>
</dbReference>
<feature type="transmembrane region" description="Helical" evidence="11">
    <location>
        <begin position="160"/>
        <end position="179"/>
    </location>
</feature>
<evidence type="ECO:0000256" key="10">
    <source>
        <dbReference type="ARBA" id="ARBA00042475"/>
    </source>
</evidence>
<keyword evidence="5 11" id="KW-0812">Transmembrane</keyword>
<evidence type="ECO:0000256" key="6">
    <source>
        <dbReference type="ARBA" id="ARBA00022989"/>
    </source>
</evidence>
<dbReference type="PROSITE" id="PS00943">
    <property type="entry name" value="UBIA"/>
    <property type="match status" value="1"/>
</dbReference>
<dbReference type="GO" id="GO:0005886">
    <property type="term" value="C:plasma membrane"/>
    <property type="evidence" value="ECO:0007669"/>
    <property type="project" value="UniProtKB-SubCell"/>
</dbReference>
<accession>A0A3B0TFS7</accession>